<evidence type="ECO:0000313" key="6">
    <source>
        <dbReference type="EMBL" id="SMF56543.1"/>
    </source>
</evidence>
<dbReference type="EMBL" id="FWZT01000018">
    <property type="protein sequence ID" value="SMF56543.1"/>
    <property type="molecule type" value="Genomic_DNA"/>
</dbReference>
<keyword evidence="7" id="KW-1185">Reference proteome</keyword>
<dbReference type="GO" id="GO:0016020">
    <property type="term" value="C:membrane"/>
    <property type="evidence" value="ECO:0007669"/>
    <property type="project" value="UniProtKB-SubCell"/>
</dbReference>
<comment type="subcellular location">
    <subcellularLocation>
        <location evidence="1">Membrane</location>
        <topology evidence="1">Multi-pass membrane protein</topology>
    </subcellularLocation>
</comment>
<sequence length="403" mass="44434">MSAIRSNIPKLYLFSGSYMLLILLPIFIPYVIDKGLSMEQVFQLQAAFAVSVLVFEVPSGYLADIWGRRRCLILGGLLNGLGYTFLFWGESYWDFMAYEVLLGAAASMYSGADVALLYDSLDSLGASESQKRRSVGNILASRSVAEAIAAVLSSILLWLGTQFTVVAAQFAVGWAPLLIALSLKELEIERPPHLGHFNNFKAVARTIFLESKMLRAIALTMTVWGMSTFFAVWLFQKYWQEQGIPLVYFGWLWAFYNLSVAISSKFAHLLEDRLGPALLVLLMGGLPIAGYLSMAFFSGWLGVCAGLLFQLARGIHQVTLKDAFNKRIASHLRATSNSVISFGFRGAFFVTGPAVGWSVDVYGLQMTLYILAGVFSLLALVIILPFAKLLWTAPSHPAQIDSK</sequence>
<reference evidence="7" key="1">
    <citation type="submission" date="2017-04" db="EMBL/GenBank/DDBJ databases">
        <authorList>
            <person name="Varghese N."/>
            <person name="Submissions S."/>
        </authorList>
    </citation>
    <scope>NUCLEOTIDE SEQUENCE [LARGE SCALE GENOMIC DNA]</scope>
    <source>
        <strain evidence="7">RKEM611</strain>
    </source>
</reference>
<accession>A0A1Y6CC70</accession>
<feature type="transmembrane region" description="Helical" evidence="5">
    <location>
        <begin position="71"/>
        <end position="89"/>
    </location>
</feature>
<dbReference type="Pfam" id="PF07690">
    <property type="entry name" value="MFS_1"/>
    <property type="match status" value="1"/>
</dbReference>
<dbReference type="InterPro" id="IPR036259">
    <property type="entry name" value="MFS_trans_sf"/>
</dbReference>
<keyword evidence="4 5" id="KW-0472">Membrane</keyword>
<evidence type="ECO:0000256" key="1">
    <source>
        <dbReference type="ARBA" id="ARBA00004141"/>
    </source>
</evidence>
<name>A0A1Y6CC70_9BACT</name>
<dbReference type="GO" id="GO:0022857">
    <property type="term" value="F:transmembrane transporter activity"/>
    <property type="evidence" value="ECO:0007669"/>
    <property type="project" value="InterPro"/>
</dbReference>
<evidence type="ECO:0000256" key="5">
    <source>
        <dbReference type="SAM" id="Phobius"/>
    </source>
</evidence>
<feature type="transmembrane region" description="Helical" evidence="5">
    <location>
        <begin position="298"/>
        <end position="316"/>
    </location>
</feature>
<dbReference type="Gene3D" id="1.20.1250.20">
    <property type="entry name" value="MFS general substrate transporter like domains"/>
    <property type="match status" value="1"/>
</dbReference>
<dbReference type="STRING" id="1513793.SAMN06296036_11835"/>
<feature type="transmembrane region" description="Helical" evidence="5">
    <location>
        <begin position="242"/>
        <end position="262"/>
    </location>
</feature>
<feature type="transmembrane region" description="Helical" evidence="5">
    <location>
        <begin position="139"/>
        <end position="159"/>
    </location>
</feature>
<gene>
    <name evidence="6" type="ORF">SAMN06296036_11835</name>
</gene>
<protein>
    <submittedName>
        <fullName evidence="6">Predicted arabinose efflux permease, MFS family</fullName>
    </submittedName>
</protein>
<feature type="transmembrane region" description="Helical" evidence="5">
    <location>
        <begin position="12"/>
        <end position="32"/>
    </location>
</feature>
<evidence type="ECO:0000256" key="4">
    <source>
        <dbReference type="ARBA" id="ARBA00023136"/>
    </source>
</evidence>
<keyword evidence="2 5" id="KW-0812">Transmembrane</keyword>
<dbReference type="InterPro" id="IPR053160">
    <property type="entry name" value="MFS_DHA3_Transporter"/>
</dbReference>
<dbReference type="Proteomes" id="UP000192907">
    <property type="component" value="Unassembled WGS sequence"/>
</dbReference>
<evidence type="ECO:0000256" key="2">
    <source>
        <dbReference type="ARBA" id="ARBA00022692"/>
    </source>
</evidence>
<dbReference type="AlphaFoldDB" id="A0A1Y6CC70"/>
<keyword evidence="3 5" id="KW-1133">Transmembrane helix</keyword>
<proteinExistence type="predicted"/>
<evidence type="ECO:0000313" key="7">
    <source>
        <dbReference type="Proteomes" id="UP000192907"/>
    </source>
</evidence>
<dbReference type="SUPFAM" id="SSF103473">
    <property type="entry name" value="MFS general substrate transporter"/>
    <property type="match status" value="1"/>
</dbReference>
<feature type="transmembrane region" description="Helical" evidence="5">
    <location>
        <begin position="44"/>
        <end position="64"/>
    </location>
</feature>
<dbReference type="PROSITE" id="PS00216">
    <property type="entry name" value="SUGAR_TRANSPORT_1"/>
    <property type="match status" value="1"/>
</dbReference>
<organism evidence="6 7">
    <name type="scientific">Pseudobacteriovorax antillogorgiicola</name>
    <dbReference type="NCBI Taxonomy" id="1513793"/>
    <lineage>
        <taxon>Bacteria</taxon>
        <taxon>Pseudomonadati</taxon>
        <taxon>Bdellovibrionota</taxon>
        <taxon>Oligoflexia</taxon>
        <taxon>Oligoflexales</taxon>
        <taxon>Pseudobacteriovoracaceae</taxon>
        <taxon>Pseudobacteriovorax</taxon>
    </lineage>
</organism>
<dbReference type="PANTHER" id="PTHR23530">
    <property type="entry name" value="TRANSPORT PROTEIN-RELATED"/>
    <property type="match status" value="1"/>
</dbReference>
<dbReference type="PANTHER" id="PTHR23530:SF1">
    <property type="entry name" value="PERMEASE, MAJOR FACILITATOR SUPERFAMILY-RELATED"/>
    <property type="match status" value="1"/>
</dbReference>
<feature type="transmembrane region" description="Helical" evidence="5">
    <location>
        <begin position="368"/>
        <end position="387"/>
    </location>
</feature>
<dbReference type="OrthoDB" id="9816124at2"/>
<dbReference type="InterPro" id="IPR005829">
    <property type="entry name" value="Sugar_transporter_CS"/>
</dbReference>
<evidence type="ECO:0000256" key="3">
    <source>
        <dbReference type="ARBA" id="ARBA00022989"/>
    </source>
</evidence>
<feature type="transmembrane region" description="Helical" evidence="5">
    <location>
        <begin position="337"/>
        <end position="356"/>
    </location>
</feature>
<feature type="transmembrane region" description="Helical" evidence="5">
    <location>
        <begin position="95"/>
        <end position="118"/>
    </location>
</feature>
<dbReference type="InterPro" id="IPR011701">
    <property type="entry name" value="MFS"/>
</dbReference>
<feature type="transmembrane region" description="Helical" evidence="5">
    <location>
        <begin position="216"/>
        <end position="236"/>
    </location>
</feature>
<dbReference type="RefSeq" id="WP_132322412.1">
    <property type="nucleotide sequence ID" value="NZ_FWZT01000018.1"/>
</dbReference>